<dbReference type="KEGG" id="spl:Spea_1455"/>
<reference evidence="2 3" key="1">
    <citation type="submission" date="2007-10" db="EMBL/GenBank/DDBJ databases">
        <title>Complete sequence of Shewanella pealeana ATCC 700345.</title>
        <authorList>
            <consortium name="US DOE Joint Genome Institute"/>
            <person name="Copeland A."/>
            <person name="Lucas S."/>
            <person name="Lapidus A."/>
            <person name="Barry K."/>
            <person name="Glavina del Rio T."/>
            <person name="Dalin E."/>
            <person name="Tice H."/>
            <person name="Pitluck S."/>
            <person name="Chertkov O."/>
            <person name="Brettin T."/>
            <person name="Bruce D."/>
            <person name="Detter J.C."/>
            <person name="Han C."/>
            <person name="Schmutz J."/>
            <person name="Larimer F."/>
            <person name="Land M."/>
            <person name="Hauser L."/>
            <person name="Kyrpides N."/>
            <person name="Kim E."/>
            <person name="Zhao J.-S.Z."/>
            <person name="Manno D."/>
            <person name="Hawari J."/>
            <person name="Richardson P."/>
        </authorList>
    </citation>
    <scope>NUCLEOTIDE SEQUENCE [LARGE SCALE GENOMIC DNA]</scope>
    <source>
        <strain evidence="3">ATCC 700345 / ANG-SQ1</strain>
    </source>
</reference>
<accession>A8H2J3</accession>
<organism evidence="2 3">
    <name type="scientific">Shewanella pealeana (strain ATCC 700345 / ANG-SQ1)</name>
    <dbReference type="NCBI Taxonomy" id="398579"/>
    <lineage>
        <taxon>Bacteria</taxon>
        <taxon>Pseudomonadati</taxon>
        <taxon>Pseudomonadota</taxon>
        <taxon>Gammaproteobacteria</taxon>
        <taxon>Alteromonadales</taxon>
        <taxon>Shewanellaceae</taxon>
        <taxon>Shewanella</taxon>
    </lineage>
</organism>
<sequence length="92" mass="10509">MSVVYYPFRITLLWTNLMADVSQSASLASIAAYLKLTCQYDQDTALVEAKSVMKNLVQMRQKGFITGWYFDENGHLELLPSDQIMQQISPNK</sequence>
<dbReference type="eggNOG" id="ENOG5033FW8">
    <property type="taxonomic scope" value="Bacteria"/>
</dbReference>
<keyword evidence="1" id="KW-0732">Signal</keyword>
<dbReference type="HOGENOM" id="CLU_182257_0_0_6"/>
<gene>
    <name evidence="2" type="ordered locus">Spea_1455</name>
</gene>
<dbReference type="Proteomes" id="UP000002608">
    <property type="component" value="Chromosome"/>
</dbReference>
<proteinExistence type="predicted"/>
<protein>
    <submittedName>
        <fullName evidence="2">Uncharacterized protein</fullName>
    </submittedName>
</protein>
<keyword evidence="3" id="KW-1185">Reference proteome</keyword>
<evidence type="ECO:0000313" key="3">
    <source>
        <dbReference type="Proteomes" id="UP000002608"/>
    </source>
</evidence>
<dbReference type="EMBL" id="CP000851">
    <property type="protein sequence ID" value="ABV86780.1"/>
    <property type="molecule type" value="Genomic_DNA"/>
</dbReference>
<name>A8H2J3_SHEPA</name>
<evidence type="ECO:0000256" key="1">
    <source>
        <dbReference type="SAM" id="SignalP"/>
    </source>
</evidence>
<feature type="chain" id="PRO_5002723217" evidence="1">
    <location>
        <begin position="20"/>
        <end position="92"/>
    </location>
</feature>
<evidence type="ECO:0000313" key="2">
    <source>
        <dbReference type="EMBL" id="ABV86780.1"/>
    </source>
</evidence>
<dbReference type="AlphaFoldDB" id="A8H2J3"/>
<feature type="signal peptide" evidence="1">
    <location>
        <begin position="1"/>
        <end position="19"/>
    </location>
</feature>